<dbReference type="Proteomes" id="UP000030693">
    <property type="component" value="Unassembled WGS sequence"/>
</dbReference>
<protein>
    <submittedName>
        <fullName evidence="2">Uncharacterized protein</fullName>
    </submittedName>
</protein>
<proteinExistence type="predicted"/>
<evidence type="ECO:0000313" key="3">
    <source>
        <dbReference type="Proteomes" id="UP000030693"/>
    </source>
</evidence>
<reference evidence="2" key="1">
    <citation type="submission" date="2013-04" db="EMBL/GenBank/DDBJ databases">
        <title>The Genome Sequence of Fonticula alba ATCC 38817.</title>
        <authorList>
            <consortium name="The Broad Institute Genomics Platform"/>
            <person name="Russ C."/>
            <person name="Cuomo C."/>
            <person name="Burger G."/>
            <person name="Gray M.W."/>
            <person name="Holland P.W.H."/>
            <person name="King N."/>
            <person name="Lang F.B.F."/>
            <person name="Roger A.J."/>
            <person name="Ruiz-Trillo I."/>
            <person name="Brown M."/>
            <person name="Walker B."/>
            <person name="Young S."/>
            <person name="Zeng Q."/>
            <person name="Gargeya S."/>
            <person name="Fitzgerald M."/>
            <person name="Haas B."/>
            <person name="Abouelleil A."/>
            <person name="Allen A.W."/>
            <person name="Alvarado L."/>
            <person name="Arachchi H.M."/>
            <person name="Berlin A.M."/>
            <person name="Chapman S.B."/>
            <person name="Gainer-Dewar J."/>
            <person name="Goldberg J."/>
            <person name="Griggs A."/>
            <person name="Gujja S."/>
            <person name="Hansen M."/>
            <person name="Howarth C."/>
            <person name="Imamovic A."/>
            <person name="Ireland A."/>
            <person name="Larimer J."/>
            <person name="McCowan C."/>
            <person name="Murphy C."/>
            <person name="Pearson M."/>
            <person name="Poon T.W."/>
            <person name="Priest M."/>
            <person name="Roberts A."/>
            <person name="Saif S."/>
            <person name="Shea T."/>
            <person name="Sisk P."/>
            <person name="Sykes S."/>
            <person name="Wortman J."/>
            <person name="Nusbaum C."/>
            <person name="Birren B."/>
        </authorList>
    </citation>
    <scope>NUCLEOTIDE SEQUENCE [LARGE SCALE GENOMIC DNA]</scope>
    <source>
        <strain evidence="2">ATCC 38817</strain>
    </source>
</reference>
<keyword evidence="1" id="KW-1133">Transmembrane helix</keyword>
<sequence>MAHKQASNCTAAKFPVWMLTINIVALALIPVLGVCVIFRHKVAILDLPDIYYCLAGAALLNVPGILDFGRINFIRNLPPGVTRPGSIFVNSAFFISVLGFCFFPRSPGHIMTMGSGVAAFIRATLTMVYIFAIFKAERKMSKALHSVILNALAFVIVGIINTERDKRM</sequence>
<dbReference type="RefSeq" id="XP_009498403.1">
    <property type="nucleotide sequence ID" value="XM_009500128.1"/>
</dbReference>
<feature type="transmembrane region" description="Helical" evidence="1">
    <location>
        <begin position="110"/>
        <end position="131"/>
    </location>
</feature>
<feature type="transmembrane region" description="Helical" evidence="1">
    <location>
        <begin position="50"/>
        <end position="66"/>
    </location>
</feature>
<evidence type="ECO:0000313" key="2">
    <source>
        <dbReference type="EMBL" id="KCV67192.1"/>
    </source>
</evidence>
<feature type="transmembrane region" description="Helical" evidence="1">
    <location>
        <begin position="86"/>
        <end position="103"/>
    </location>
</feature>
<keyword evidence="3" id="KW-1185">Reference proteome</keyword>
<keyword evidence="1" id="KW-0812">Transmembrane</keyword>
<organism evidence="2">
    <name type="scientific">Fonticula alba</name>
    <name type="common">Slime mold</name>
    <dbReference type="NCBI Taxonomy" id="691883"/>
    <lineage>
        <taxon>Eukaryota</taxon>
        <taxon>Rotosphaerida</taxon>
        <taxon>Fonticulaceae</taxon>
        <taxon>Fonticula</taxon>
    </lineage>
</organism>
<dbReference type="EMBL" id="KK198102">
    <property type="protein sequence ID" value="KCV67192.1"/>
    <property type="molecule type" value="Genomic_DNA"/>
</dbReference>
<evidence type="ECO:0000256" key="1">
    <source>
        <dbReference type="SAM" id="Phobius"/>
    </source>
</evidence>
<feature type="non-terminal residue" evidence="2">
    <location>
        <position position="168"/>
    </location>
</feature>
<gene>
    <name evidence="2" type="ORF">H696_06389</name>
</gene>
<keyword evidence="1" id="KW-0472">Membrane</keyword>
<dbReference type="GeneID" id="20531114"/>
<feature type="transmembrane region" description="Helical" evidence="1">
    <location>
        <begin position="143"/>
        <end position="162"/>
    </location>
</feature>
<dbReference type="AlphaFoldDB" id="A0A058Z0X4"/>
<feature type="transmembrane region" description="Helical" evidence="1">
    <location>
        <begin position="16"/>
        <end position="38"/>
    </location>
</feature>
<name>A0A058Z0X4_FONAL</name>
<accession>A0A058Z0X4</accession>